<evidence type="ECO:0000259" key="3">
    <source>
        <dbReference type="Pfam" id="PF04116"/>
    </source>
</evidence>
<evidence type="ECO:0000313" key="5">
    <source>
        <dbReference type="Proteomes" id="UP000192917"/>
    </source>
</evidence>
<feature type="transmembrane region" description="Helical" evidence="2">
    <location>
        <begin position="54"/>
        <end position="76"/>
    </location>
</feature>
<dbReference type="GO" id="GO:0008610">
    <property type="term" value="P:lipid biosynthetic process"/>
    <property type="evidence" value="ECO:0007669"/>
    <property type="project" value="InterPro"/>
</dbReference>
<dbReference type="InterPro" id="IPR006694">
    <property type="entry name" value="Fatty_acid_hydroxylase"/>
</dbReference>
<feature type="region of interest" description="Disordered" evidence="1">
    <location>
        <begin position="243"/>
        <end position="266"/>
    </location>
</feature>
<sequence>MELAQSPMSDRQRSYRAQYRERIAGWYNGWLHVLVIYAIGAAALYIYVSNIADVVWWEWLAIPLVFLACNFFEWFLHRHVMHRPLRFPGLRAIYTRHTLMHHQFFTDSEMRFADSHDWRVTFFPPYALVTFILMSIPGALVAAWLLSPNVGWLVMCTTTSMYMIYEFMHFCCHVEENAFVRWCPLVNTNRRHHTAHHDQSLMMERNMNLTFPIADWLMGTSDLDRGLIGTLFNGYGTRHIRKDMRKTSRTPGRKTASGGKVAGATA</sequence>
<dbReference type="EMBL" id="FWZX01000019">
    <property type="protein sequence ID" value="SMF53683.1"/>
    <property type="molecule type" value="Genomic_DNA"/>
</dbReference>
<evidence type="ECO:0000313" key="4">
    <source>
        <dbReference type="EMBL" id="SMF53683.1"/>
    </source>
</evidence>
<keyword evidence="5" id="KW-1185">Reference proteome</keyword>
<dbReference type="Proteomes" id="UP000192917">
    <property type="component" value="Unassembled WGS sequence"/>
</dbReference>
<reference evidence="4 5" key="1">
    <citation type="submission" date="2017-04" db="EMBL/GenBank/DDBJ databases">
        <authorList>
            <person name="Afonso C.L."/>
            <person name="Miller P.J."/>
            <person name="Scott M.A."/>
            <person name="Spackman E."/>
            <person name="Goraichik I."/>
            <person name="Dimitrov K.M."/>
            <person name="Suarez D.L."/>
            <person name="Swayne D.E."/>
        </authorList>
    </citation>
    <scope>NUCLEOTIDE SEQUENCE [LARGE SCALE GENOMIC DNA]</scope>
    <source>
        <strain evidence="4 5">USBA 355</strain>
    </source>
</reference>
<feature type="transmembrane region" description="Helical" evidence="2">
    <location>
        <begin position="26"/>
        <end position="48"/>
    </location>
</feature>
<keyword evidence="2" id="KW-0812">Transmembrane</keyword>
<organism evidence="4 5">
    <name type="scientific">Tistlia consotensis USBA 355</name>
    <dbReference type="NCBI Taxonomy" id="560819"/>
    <lineage>
        <taxon>Bacteria</taxon>
        <taxon>Pseudomonadati</taxon>
        <taxon>Pseudomonadota</taxon>
        <taxon>Alphaproteobacteria</taxon>
        <taxon>Rhodospirillales</taxon>
        <taxon>Rhodovibrionaceae</taxon>
        <taxon>Tistlia</taxon>
    </lineage>
</organism>
<feature type="transmembrane region" description="Helical" evidence="2">
    <location>
        <begin position="152"/>
        <end position="172"/>
    </location>
</feature>
<dbReference type="RefSeq" id="WP_085124546.1">
    <property type="nucleotide sequence ID" value="NZ_FWZX01000019.1"/>
</dbReference>
<dbReference type="Pfam" id="PF04116">
    <property type="entry name" value="FA_hydroxylase"/>
    <property type="match status" value="1"/>
</dbReference>
<protein>
    <recommendedName>
        <fullName evidence="3">Fatty acid hydroxylase domain-containing protein</fullName>
    </recommendedName>
</protein>
<gene>
    <name evidence="4" type="ORF">SAMN05428998_11949</name>
</gene>
<proteinExistence type="predicted"/>
<dbReference type="GO" id="GO:0005506">
    <property type="term" value="F:iron ion binding"/>
    <property type="evidence" value="ECO:0007669"/>
    <property type="project" value="InterPro"/>
</dbReference>
<feature type="transmembrane region" description="Helical" evidence="2">
    <location>
        <begin position="126"/>
        <end position="146"/>
    </location>
</feature>
<feature type="compositionally biased region" description="Basic residues" evidence="1">
    <location>
        <begin position="243"/>
        <end position="252"/>
    </location>
</feature>
<dbReference type="AlphaFoldDB" id="A0A1Y6CAP8"/>
<name>A0A1Y6CAP8_9PROT</name>
<feature type="domain" description="Fatty acid hydroxylase" evidence="3">
    <location>
        <begin position="64"/>
        <end position="220"/>
    </location>
</feature>
<evidence type="ECO:0000256" key="1">
    <source>
        <dbReference type="SAM" id="MobiDB-lite"/>
    </source>
</evidence>
<accession>A0A1Y6CAP8</accession>
<evidence type="ECO:0000256" key="2">
    <source>
        <dbReference type="SAM" id="Phobius"/>
    </source>
</evidence>
<dbReference type="GO" id="GO:0016491">
    <property type="term" value="F:oxidoreductase activity"/>
    <property type="evidence" value="ECO:0007669"/>
    <property type="project" value="InterPro"/>
</dbReference>
<keyword evidence="2" id="KW-1133">Transmembrane helix</keyword>
<dbReference type="STRING" id="560819.SAMN05428998_11949"/>
<keyword evidence="2" id="KW-0472">Membrane</keyword>